<accession>A0A1D6MIN9</accession>
<feature type="transmembrane region" description="Helical" evidence="1">
    <location>
        <begin position="27"/>
        <end position="49"/>
    </location>
</feature>
<evidence type="ECO:0000313" key="3">
    <source>
        <dbReference type="EMBL" id="ONM29259.1"/>
    </source>
</evidence>
<dbReference type="EnsemblPlants" id="Zm00001eb121940_T001">
    <property type="protein sequence ID" value="Zm00001eb121940_P001"/>
    <property type="gene ID" value="Zm00001eb121940"/>
</dbReference>
<keyword evidence="1" id="KW-0812">Transmembrane</keyword>
<dbReference type="Gramene" id="Zm00001eb121940_T001">
    <property type="protein sequence ID" value="Zm00001eb121940_P001"/>
    <property type="gene ID" value="Zm00001eb121940"/>
</dbReference>
<reference evidence="2 5" key="1">
    <citation type="submission" date="2015-12" db="EMBL/GenBank/DDBJ databases">
        <title>Update maize B73 reference genome by single molecule sequencing technologies.</title>
        <authorList>
            <consortium name="Maize Genome Sequencing Project"/>
            <person name="Ware D."/>
        </authorList>
    </citation>
    <scope>NUCLEOTIDE SEQUENCE [LARGE SCALE GENOMIC DNA]</scope>
    <source>
        <strain evidence="5">cv. B73</strain>
        <tissue evidence="2">Seedling</tissue>
    </source>
</reference>
<dbReference type="PANTHER" id="PTHR46610">
    <property type="entry name" value="OS05G0181300 PROTEIN"/>
    <property type="match status" value="1"/>
</dbReference>
<dbReference type="OMA" id="LAVTYWL"/>
<dbReference type="Pfam" id="PF20100">
    <property type="entry name" value="DUF6490"/>
    <property type="match status" value="1"/>
</dbReference>
<dbReference type="Gramene" id="Zm00001eb121930_T001">
    <property type="protein sequence ID" value="Zm00001eb121930_P001"/>
    <property type="gene ID" value="Zm00001eb121930"/>
</dbReference>
<evidence type="ECO:0000313" key="4">
    <source>
        <dbReference type="EnsemblPlants" id="Zm00001eb121930_P001"/>
    </source>
</evidence>
<reference evidence="4" key="2">
    <citation type="submission" date="2019-07" db="EMBL/GenBank/DDBJ databases">
        <authorList>
            <person name="Seetharam A."/>
            <person name="Woodhouse M."/>
            <person name="Cannon E."/>
        </authorList>
    </citation>
    <scope>NUCLEOTIDE SEQUENCE [LARGE SCALE GENOMIC DNA]</scope>
    <source>
        <strain evidence="4">cv. B73</strain>
    </source>
</reference>
<protein>
    <submittedName>
        <fullName evidence="2 4">Uncharacterized protein</fullName>
    </submittedName>
</protein>
<dbReference type="InterPro" id="IPR045501">
    <property type="entry name" value="DUF6490"/>
</dbReference>
<keyword evidence="1" id="KW-0472">Membrane</keyword>
<sequence>MAPAPAPQHGPGQMEGQGRRVWRVGRVPCAVVARLLLFLGVTVGFAFAIYRACHNHNKRDLVFAIVTYFLVVVFACCFAKLQQLRRDPAATEAQMRRVRIAAWVVSTALGIAATLRVADAVHGLALKLVVWAVSIVLHGLGFYFLFLRKGANTALANPSRLCPAGCPRRRRSSESNVRGYRCMYCNCNTID</sequence>
<dbReference type="Proteomes" id="UP000007305">
    <property type="component" value="Chromosome 3"/>
</dbReference>
<evidence type="ECO:0000256" key="1">
    <source>
        <dbReference type="SAM" id="Phobius"/>
    </source>
</evidence>
<dbReference type="EnsemblPlants" id="Zm00001eb121930_T001">
    <property type="protein sequence ID" value="Zm00001eb121930_P001"/>
    <property type="gene ID" value="Zm00001eb121930"/>
</dbReference>
<evidence type="ECO:0000313" key="2">
    <source>
        <dbReference type="EMBL" id="ONM29258.1"/>
    </source>
</evidence>
<name>A0A1D6MIN9_MAIZE</name>
<dbReference type="FunCoup" id="A0A1D6MIN9">
    <property type="interactions" value="678"/>
</dbReference>
<dbReference type="AlphaFoldDB" id="A0A1D6MIN9"/>
<keyword evidence="1" id="KW-1133">Transmembrane helix</keyword>
<dbReference type="EMBL" id="CM007649">
    <property type="protein sequence ID" value="ONM29258.1"/>
    <property type="molecule type" value="Genomic_DNA"/>
</dbReference>
<dbReference type="EMBL" id="CM007649">
    <property type="protein sequence ID" value="ONM29259.1"/>
    <property type="molecule type" value="Genomic_DNA"/>
</dbReference>
<evidence type="ECO:0000313" key="5">
    <source>
        <dbReference type="Proteomes" id="UP000007305"/>
    </source>
</evidence>
<feature type="transmembrane region" description="Helical" evidence="1">
    <location>
        <begin position="61"/>
        <end position="79"/>
    </location>
</feature>
<dbReference type="PANTHER" id="PTHR46610:SF22">
    <property type="match status" value="1"/>
</dbReference>
<gene>
    <name evidence="2" type="ORF">ZEAMMB73_Zm00001d039569</name>
    <name evidence="3" type="ORF">ZEAMMB73_Zm00001d039571</name>
</gene>
<keyword evidence="5" id="KW-1185">Reference proteome</keyword>
<organism evidence="2">
    <name type="scientific">Zea mays</name>
    <name type="common">Maize</name>
    <dbReference type="NCBI Taxonomy" id="4577"/>
    <lineage>
        <taxon>Eukaryota</taxon>
        <taxon>Viridiplantae</taxon>
        <taxon>Streptophyta</taxon>
        <taxon>Embryophyta</taxon>
        <taxon>Tracheophyta</taxon>
        <taxon>Spermatophyta</taxon>
        <taxon>Magnoliopsida</taxon>
        <taxon>Liliopsida</taxon>
        <taxon>Poales</taxon>
        <taxon>Poaceae</taxon>
        <taxon>PACMAD clade</taxon>
        <taxon>Panicoideae</taxon>
        <taxon>Andropogonodae</taxon>
        <taxon>Andropogoneae</taxon>
        <taxon>Tripsacinae</taxon>
        <taxon>Zea</taxon>
    </lineage>
</organism>
<reference evidence="4" key="3">
    <citation type="submission" date="2021-05" db="UniProtKB">
        <authorList>
            <consortium name="EnsemblPlants"/>
        </authorList>
    </citation>
    <scope>IDENTIFICATION</scope>
    <source>
        <strain evidence="4">cv. B73</strain>
    </source>
</reference>
<proteinExistence type="predicted"/>
<feature type="transmembrane region" description="Helical" evidence="1">
    <location>
        <begin position="124"/>
        <end position="146"/>
    </location>
</feature>
<feature type="transmembrane region" description="Helical" evidence="1">
    <location>
        <begin position="100"/>
        <end position="118"/>
    </location>
</feature>